<evidence type="ECO:0000256" key="5">
    <source>
        <dbReference type="ARBA" id="ARBA00023014"/>
    </source>
</evidence>
<accession>A0A1S1WYD0</accession>
<keyword evidence="4" id="KW-0408">Iron</keyword>
<evidence type="ECO:0000256" key="1">
    <source>
        <dbReference type="ARBA" id="ARBA00022485"/>
    </source>
</evidence>
<keyword evidence="1" id="KW-0004">4Fe-4S</keyword>
<dbReference type="PROSITE" id="PS51379">
    <property type="entry name" value="4FE4S_FER_2"/>
    <property type="match status" value="3"/>
</dbReference>
<organism evidence="8 9">
    <name type="scientific">Chromobacterium amazonense</name>
    <dbReference type="NCBI Taxonomy" id="1382803"/>
    <lineage>
        <taxon>Bacteria</taxon>
        <taxon>Pseudomonadati</taxon>
        <taxon>Pseudomonadota</taxon>
        <taxon>Betaproteobacteria</taxon>
        <taxon>Neisseriales</taxon>
        <taxon>Chromobacteriaceae</taxon>
        <taxon>Chromobacterium</taxon>
    </lineage>
</organism>
<keyword evidence="2" id="KW-0479">Metal-binding</keyword>
<keyword evidence="3" id="KW-0677">Repeat</keyword>
<proteinExistence type="predicted"/>
<dbReference type="GO" id="GO:0046872">
    <property type="term" value="F:metal ion binding"/>
    <property type="evidence" value="ECO:0007669"/>
    <property type="project" value="UniProtKB-KW"/>
</dbReference>
<keyword evidence="10" id="KW-1185">Reference proteome</keyword>
<evidence type="ECO:0000256" key="4">
    <source>
        <dbReference type="ARBA" id="ARBA00023004"/>
    </source>
</evidence>
<dbReference type="RefSeq" id="WP_043622916.1">
    <property type="nucleotide sequence ID" value="NZ_CAWMOE010000032.1"/>
</dbReference>
<dbReference type="EMBL" id="JAVFJF020000003">
    <property type="protein sequence ID" value="MEJ8673544.1"/>
    <property type="molecule type" value="Genomic_DNA"/>
</dbReference>
<reference evidence="8 9" key="1">
    <citation type="submission" date="2017-01" db="EMBL/GenBank/DDBJ databases">
        <title>New insights into the genetic diversity of Chromobacterium isolated from tropical freshwater lake.</title>
        <authorList>
            <person name="Santos A.B."/>
            <person name="Nascimento A.M."/>
            <person name="Da Silva P.C."/>
        </authorList>
    </citation>
    <scope>NUCLEOTIDE SEQUENCE [LARGE SCALE GENOMIC DNA]</scope>
    <source>
        <strain evidence="8 9">56AF</strain>
    </source>
</reference>
<dbReference type="InterPro" id="IPR017896">
    <property type="entry name" value="4Fe4S_Fe-S-bd"/>
</dbReference>
<evidence type="ECO:0000259" key="6">
    <source>
        <dbReference type="PROSITE" id="PS51379"/>
    </source>
</evidence>
<evidence type="ECO:0000313" key="9">
    <source>
        <dbReference type="Proteomes" id="UP000239469"/>
    </source>
</evidence>
<dbReference type="EMBL" id="MTBD01000025">
    <property type="protein sequence ID" value="PRP70714.1"/>
    <property type="molecule type" value="Genomic_DNA"/>
</dbReference>
<dbReference type="InterPro" id="IPR050294">
    <property type="entry name" value="RnfB_subfamily"/>
</dbReference>
<dbReference type="OrthoDB" id="9779457at2"/>
<feature type="domain" description="4Fe-4S ferredoxin-type" evidence="6">
    <location>
        <begin position="123"/>
        <end position="155"/>
    </location>
</feature>
<evidence type="ECO:0000256" key="3">
    <source>
        <dbReference type="ARBA" id="ARBA00022737"/>
    </source>
</evidence>
<sequence>MNRFIIAEPQNCIGCRTCEVACALAHAPRPGEPLSPDTFHPRLTLIKSARISTPVLCRQCDDAPCLNACPSGAIVYAGNSVQVLQERCVGCKTCMVACPYGAMQVVTVPQRPEPGSFATRQIKAKALKCDLCAGKPAGPACIATCPTNALRMVEPQALEAALQKRRQQAALDTPTLPL</sequence>
<feature type="domain" description="4Fe-4S ferredoxin-type" evidence="6">
    <location>
        <begin position="2"/>
        <end position="33"/>
    </location>
</feature>
<keyword evidence="5" id="KW-0411">Iron-sulfur</keyword>
<dbReference type="Gene3D" id="3.30.70.20">
    <property type="match status" value="2"/>
</dbReference>
<dbReference type="Pfam" id="PF12800">
    <property type="entry name" value="Fer4_4"/>
    <property type="match status" value="1"/>
</dbReference>
<dbReference type="Proteomes" id="UP000239469">
    <property type="component" value="Unassembled WGS sequence"/>
</dbReference>
<evidence type="ECO:0000313" key="7">
    <source>
        <dbReference type="EMBL" id="MEJ8673544.1"/>
    </source>
</evidence>
<dbReference type="PANTHER" id="PTHR42859">
    <property type="entry name" value="OXIDOREDUCTASE"/>
    <property type="match status" value="1"/>
</dbReference>
<dbReference type="InterPro" id="IPR017900">
    <property type="entry name" value="4Fe4S_Fe_S_CS"/>
</dbReference>
<feature type="domain" description="4Fe-4S ferredoxin-type" evidence="6">
    <location>
        <begin position="79"/>
        <end position="108"/>
    </location>
</feature>
<name>A0A1S1WYD0_9NEIS</name>
<dbReference type="Pfam" id="PF00037">
    <property type="entry name" value="Fer4"/>
    <property type="match status" value="1"/>
</dbReference>
<evidence type="ECO:0000313" key="8">
    <source>
        <dbReference type="EMBL" id="PRP70714.1"/>
    </source>
</evidence>
<evidence type="ECO:0000256" key="2">
    <source>
        <dbReference type="ARBA" id="ARBA00022723"/>
    </source>
</evidence>
<dbReference type="GO" id="GO:0051539">
    <property type="term" value="F:4 iron, 4 sulfur cluster binding"/>
    <property type="evidence" value="ECO:0007669"/>
    <property type="project" value="UniProtKB-KW"/>
</dbReference>
<gene>
    <name evidence="8" type="ORF">BUE93_10555</name>
    <name evidence="7" type="ORF">QCL97_002300</name>
</gene>
<dbReference type="CDD" id="cd10554">
    <property type="entry name" value="HycB_like"/>
    <property type="match status" value="1"/>
</dbReference>
<reference evidence="7 10" key="2">
    <citation type="submission" date="2023-12" db="EMBL/GenBank/DDBJ databases">
        <title>Evaluation and characterization of a potential secondary metabolite violacein from indigenous Chromobacterium amazonense SAM215.</title>
        <authorList>
            <person name="Tarafdar M.R."/>
            <person name="Abedin S.M."/>
            <person name="Atiqua A."/>
            <person name="Saha A."/>
            <person name="Khan S.N."/>
        </authorList>
    </citation>
    <scope>NUCLEOTIDE SEQUENCE [LARGE SCALE GENOMIC DNA]</scope>
    <source>
        <strain evidence="7 10">SAM215</strain>
    </source>
</reference>
<dbReference type="AlphaFoldDB" id="A0A1S1WYD0"/>
<dbReference type="PANTHER" id="PTHR42859:SF17">
    <property type="entry name" value="ELECTRON TRANSPORT PROTEIN HYDN-RELATED"/>
    <property type="match status" value="1"/>
</dbReference>
<dbReference type="Proteomes" id="UP001224516">
    <property type="component" value="Unassembled WGS sequence"/>
</dbReference>
<comment type="caution">
    <text evidence="8">The sequence shown here is derived from an EMBL/GenBank/DDBJ whole genome shotgun (WGS) entry which is preliminary data.</text>
</comment>
<evidence type="ECO:0000313" key="10">
    <source>
        <dbReference type="Proteomes" id="UP001224516"/>
    </source>
</evidence>
<dbReference type="PROSITE" id="PS00198">
    <property type="entry name" value="4FE4S_FER_1"/>
    <property type="match status" value="1"/>
</dbReference>
<protein>
    <submittedName>
        <fullName evidence="7">4Fe-4S dicluster domain-containing protein</fullName>
    </submittedName>
    <submittedName>
        <fullName evidence="8">Effector protein</fullName>
    </submittedName>
</protein>
<dbReference type="SUPFAM" id="SSF54862">
    <property type="entry name" value="4Fe-4S ferredoxins"/>
    <property type="match status" value="1"/>
</dbReference>